<keyword evidence="1" id="KW-0472">Membrane</keyword>
<evidence type="ECO:0000313" key="2">
    <source>
        <dbReference type="EMBL" id="ART30568.1"/>
    </source>
</evidence>
<organism evidence="2">
    <name type="scientific">Utricularia reniformis</name>
    <dbReference type="NCBI Taxonomy" id="192314"/>
    <lineage>
        <taxon>Eukaryota</taxon>
        <taxon>Viridiplantae</taxon>
        <taxon>Streptophyta</taxon>
        <taxon>Embryophyta</taxon>
        <taxon>Tracheophyta</taxon>
        <taxon>Spermatophyta</taxon>
        <taxon>Magnoliopsida</taxon>
        <taxon>eudicotyledons</taxon>
        <taxon>Gunneridae</taxon>
        <taxon>Pentapetalae</taxon>
        <taxon>asterids</taxon>
        <taxon>lamiids</taxon>
        <taxon>Lamiales</taxon>
        <taxon>Lentibulariaceae</taxon>
        <taxon>Utricularia</taxon>
    </lineage>
</organism>
<protein>
    <submittedName>
        <fullName evidence="2">Uncharacterized protein</fullName>
    </submittedName>
</protein>
<keyword evidence="2" id="KW-0496">Mitochondrion</keyword>
<evidence type="ECO:0000256" key="1">
    <source>
        <dbReference type="SAM" id="Phobius"/>
    </source>
</evidence>
<reference evidence="2" key="1">
    <citation type="submission" date="2017-03" db="EMBL/GenBank/DDBJ databases">
        <title>The mitochondrial genome of the carnivorous plant Utricularia reniformis (Lentibulariaceae): structure, comparative analysis and evolutionary landmarks.</title>
        <authorList>
            <person name="Silva S.R."/>
            <person name="Alvarenga D.O."/>
            <person name="Michael T.P."/>
            <person name="Miranda V.F.O."/>
            <person name="Varani A.M."/>
        </authorList>
    </citation>
    <scope>NUCLEOTIDE SEQUENCE</scope>
</reference>
<proteinExistence type="predicted"/>
<sequence length="57" mass="6700">MAQFYRSFADLGLKRLCLFNILLLILFSTSAIHIAPSQHYSILFLLLSCLECYFFHR</sequence>
<geneLocation type="mitochondrion" evidence="2"/>
<name>A0A1Y0AZL2_9LAMI</name>
<keyword evidence="1" id="KW-1133">Transmembrane helix</keyword>
<feature type="transmembrane region" description="Helical" evidence="1">
    <location>
        <begin position="12"/>
        <end position="34"/>
    </location>
</feature>
<gene>
    <name evidence="2" type="ORF">AEK19_MT0292</name>
</gene>
<keyword evidence="1" id="KW-0812">Transmembrane</keyword>
<accession>A0A1Y0AZL2</accession>
<dbReference type="EMBL" id="KY774314">
    <property type="protein sequence ID" value="ART30568.1"/>
    <property type="molecule type" value="Genomic_DNA"/>
</dbReference>
<dbReference type="AlphaFoldDB" id="A0A1Y0AZL2"/>